<feature type="region of interest" description="Disordered" evidence="8">
    <location>
        <begin position="485"/>
        <end position="514"/>
    </location>
</feature>
<comment type="subcellular location">
    <subcellularLocation>
        <location evidence="1">Membrane</location>
        <topology evidence="1">Multi-pass membrane protein</topology>
    </subcellularLocation>
</comment>
<accession>A0A6H0XPL9</accession>
<evidence type="ECO:0000256" key="1">
    <source>
        <dbReference type="ARBA" id="ARBA00004141"/>
    </source>
</evidence>
<reference evidence="11 12" key="1">
    <citation type="journal article" date="2016" name="Sci. Rep.">
        <title>Peltaster fructicola genome reveals evolution from an invasive phytopathogen to an ectophytic parasite.</title>
        <authorList>
            <person name="Xu C."/>
            <person name="Chen H."/>
            <person name="Gleason M.L."/>
            <person name="Xu J.R."/>
            <person name="Liu H."/>
            <person name="Zhang R."/>
            <person name="Sun G."/>
        </authorList>
    </citation>
    <scope>NUCLEOTIDE SEQUENCE [LARGE SCALE GENOMIC DNA]</scope>
    <source>
        <strain evidence="11 12">LNHT1506</strain>
    </source>
</reference>
<dbReference type="SUPFAM" id="SSF103473">
    <property type="entry name" value="MFS general substrate transporter"/>
    <property type="match status" value="1"/>
</dbReference>
<feature type="transmembrane region" description="Helical" evidence="9">
    <location>
        <begin position="102"/>
        <end position="123"/>
    </location>
</feature>
<dbReference type="InterPro" id="IPR005828">
    <property type="entry name" value="MFS_sugar_transport-like"/>
</dbReference>
<keyword evidence="6 9" id="KW-0472">Membrane</keyword>
<feature type="compositionally biased region" description="Polar residues" evidence="8">
    <location>
        <begin position="493"/>
        <end position="502"/>
    </location>
</feature>
<dbReference type="PRINTS" id="PR00171">
    <property type="entry name" value="SUGRTRNSPORT"/>
</dbReference>
<keyword evidence="12" id="KW-1185">Reference proteome</keyword>
<dbReference type="GO" id="GO:0016020">
    <property type="term" value="C:membrane"/>
    <property type="evidence" value="ECO:0007669"/>
    <property type="project" value="UniProtKB-SubCell"/>
</dbReference>
<keyword evidence="4 9" id="KW-0812">Transmembrane</keyword>
<gene>
    <name evidence="11" type="ORF">AMS68_002191</name>
</gene>
<dbReference type="NCBIfam" id="TIGR00879">
    <property type="entry name" value="SP"/>
    <property type="match status" value="1"/>
</dbReference>
<evidence type="ECO:0000256" key="2">
    <source>
        <dbReference type="ARBA" id="ARBA00010992"/>
    </source>
</evidence>
<keyword evidence="3 7" id="KW-0813">Transport</keyword>
<dbReference type="Gene3D" id="1.20.1250.20">
    <property type="entry name" value="MFS general substrate transporter like domains"/>
    <property type="match status" value="1"/>
</dbReference>
<dbReference type="PROSITE" id="PS00217">
    <property type="entry name" value="SUGAR_TRANSPORT_2"/>
    <property type="match status" value="1"/>
</dbReference>
<evidence type="ECO:0000256" key="3">
    <source>
        <dbReference type="ARBA" id="ARBA00022448"/>
    </source>
</evidence>
<dbReference type="EMBL" id="CP051140">
    <property type="protein sequence ID" value="QIW96673.1"/>
    <property type="molecule type" value="Genomic_DNA"/>
</dbReference>
<evidence type="ECO:0000256" key="6">
    <source>
        <dbReference type="ARBA" id="ARBA00023136"/>
    </source>
</evidence>
<feature type="transmembrane region" description="Helical" evidence="9">
    <location>
        <begin position="261"/>
        <end position="282"/>
    </location>
</feature>
<dbReference type="PANTHER" id="PTHR48022">
    <property type="entry name" value="PLASTIDIC GLUCOSE TRANSPORTER 4"/>
    <property type="match status" value="1"/>
</dbReference>
<feature type="domain" description="Major facilitator superfamily (MFS) profile" evidence="10">
    <location>
        <begin position="11"/>
        <end position="452"/>
    </location>
</feature>
<organism evidence="11 12">
    <name type="scientific">Peltaster fructicola</name>
    <dbReference type="NCBI Taxonomy" id="286661"/>
    <lineage>
        <taxon>Eukaryota</taxon>
        <taxon>Fungi</taxon>
        <taxon>Dikarya</taxon>
        <taxon>Ascomycota</taxon>
        <taxon>Pezizomycotina</taxon>
        <taxon>Dothideomycetes</taxon>
        <taxon>Dothideomycetes incertae sedis</taxon>
        <taxon>Peltaster</taxon>
    </lineage>
</organism>
<feature type="transmembrane region" description="Helical" evidence="9">
    <location>
        <begin position="78"/>
        <end position="96"/>
    </location>
</feature>
<dbReference type="InterPro" id="IPR050360">
    <property type="entry name" value="MFS_Sugar_Transporters"/>
</dbReference>
<feature type="transmembrane region" description="Helical" evidence="9">
    <location>
        <begin position="49"/>
        <end position="71"/>
    </location>
</feature>
<evidence type="ECO:0000313" key="11">
    <source>
        <dbReference type="EMBL" id="QIW96673.1"/>
    </source>
</evidence>
<comment type="similarity">
    <text evidence="2 7">Belongs to the major facilitator superfamily. Sugar transporter (TC 2.A.1.1) family.</text>
</comment>
<feature type="transmembrane region" description="Helical" evidence="9">
    <location>
        <begin position="399"/>
        <end position="417"/>
    </location>
</feature>
<dbReference type="PROSITE" id="PS50850">
    <property type="entry name" value="MFS"/>
    <property type="match status" value="1"/>
</dbReference>
<feature type="transmembrane region" description="Helical" evidence="9">
    <location>
        <begin position="143"/>
        <end position="163"/>
    </location>
</feature>
<feature type="transmembrane region" description="Helical" evidence="9">
    <location>
        <begin position="175"/>
        <end position="192"/>
    </location>
</feature>
<dbReference type="AlphaFoldDB" id="A0A6H0XPL9"/>
<evidence type="ECO:0000256" key="9">
    <source>
        <dbReference type="SAM" id="Phobius"/>
    </source>
</evidence>
<evidence type="ECO:0000313" key="12">
    <source>
        <dbReference type="Proteomes" id="UP000503462"/>
    </source>
</evidence>
<dbReference type="Proteomes" id="UP000503462">
    <property type="component" value="Chromosome 2"/>
</dbReference>
<evidence type="ECO:0000256" key="5">
    <source>
        <dbReference type="ARBA" id="ARBA00022989"/>
    </source>
</evidence>
<dbReference type="InterPro" id="IPR036259">
    <property type="entry name" value="MFS_trans_sf"/>
</dbReference>
<sequence length="514" mass="56484">MLSPKTYQLLVGVFASLGSVLYGYDLGVIGGSVASKSFINTFNPTSNEVGAVVSVFTGGAFFGAGFAGPVGDWLGRRLTIMVGALIFCLGGGLQTGAQSLGYLYAGRFIAGLGVGFLVMIIPLYQAELAHPDIRGRITSLQQLMLAVGALVASWCTYGTNLNISPDDNAQWRIPLGIQIVPAAVLALLILAFPESPRWLIDHGKTDLGLRTLARLHANGNEQDPWVLAEFEQIQAAISHEHQEAAGGYRELFRDRSSFRRLFLMTALQASVQMTGVSAIQYFGPTIYAQLNVSTQDSLKYQAIGSVVALVAICVTSLTVDRTGRRWPLIGGNLGNCFCFIVVTAVVATFASVDEPTQKSLFWLFVVINWLYQISFSYTCGTLSWVIPSEVFDTKTRSKGVSIATMVSFAFNTMIGQITDPAIESVGWRYFLLFVICNFTNAIFFWALMPETARRPLEEMNALFSSRSWFVPTMQRDRHAQYDLEQRHEEKRANSIQDNQAKNVTAMVEDRSDTS</sequence>
<dbReference type="InterPro" id="IPR020846">
    <property type="entry name" value="MFS_dom"/>
</dbReference>
<evidence type="ECO:0000256" key="4">
    <source>
        <dbReference type="ARBA" id="ARBA00022692"/>
    </source>
</evidence>
<feature type="transmembrane region" description="Helical" evidence="9">
    <location>
        <begin position="429"/>
        <end position="448"/>
    </location>
</feature>
<protein>
    <recommendedName>
        <fullName evidence="10">Major facilitator superfamily (MFS) profile domain-containing protein</fullName>
    </recommendedName>
</protein>
<name>A0A6H0XPL9_9PEZI</name>
<dbReference type="InterPro" id="IPR005829">
    <property type="entry name" value="Sugar_transporter_CS"/>
</dbReference>
<keyword evidence="5 9" id="KW-1133">Transmembrane helix</keyword>
<evidence type="ECO:0000259" key="10">
    <source>
        <dbReference type="PROSITE" id="PS50850"/>
    </source>
</evidence>
<dbReference type="OrthoDB" id="6612291at2759"/>
<dbReference type="FunFam" id="1.20.1250.20:FF:000090">
    <property type="entry name" value="MFS sugar transporter, putative"/>
    <property type="match status" value="1"/>
</dbReference>
<dbReference type="GO" id="GO:0005351">
    <property type="term" value="F:carbohydrate:proton symporter activity"/>
    <property type="evidence" value="ECO:0007669"/>
    <property type="project" value="TreeGrafter"/>
</dbReference>
<feature type="transmembrane region" description="Helical" evidence="9">
    <location>
        <begin position="7"/>
        <end position="29"/>
    </location>
</feature>
<proteinExistence type="inferred from homology"/>
<dbReference type="InterPro" id="IPR003663">
    <property type="entry name" value="Sugar/inositol_transpt"/>
</dbReference>
<evidence type="ECO:0000256" key="8">
    <source>
        <dbReference type="SAM" id="MobiDB-lite"/>
    </source>
</evidence>
<feature type="transmembrane region" description="Helical" evidence="9">
    <location>
        <begin position="302"/>
        <end position="319"/>
    </location>
</feature>
<dbReference type="Pfam" id="PF00083">
    <property type="entry name" value="Sugar_tr"/>
    <property type="match status" value="1"/>
</dbReference>
<feature type="transmembrane region" description="Helical" evidence="9">
    <location>
        <begin position="361"/>
        <end position="387"/>
    </location>
</feature>
<evidence type="ECO:0000256" key="7">
    <source>
        <dbReference type="RuleBase" id="RU003346"/>
    </source>
</evidence>
<feature type="transmembrane region" description="Helical" evidence="9">
    <location>
        <begin position="326"/>
        <end position="349"/>
    </location>
</feature>
<dbReference type="PANTHER" id="PTHR48022:SF37">
    <property type="entry name" value="MAJOR FACILITATOR SUPERFAMILY (MFS) PROFILE DOMAIN-CONTAINING PROTEIN-RELATED"/>
    <property type="match status" value="1"/>
</dbReference>